<name>A0ACB9ES42_9ASTR</name>
<reference evidence="1 2" key="2">
    <citation type="journal article" date="2022" name="Mol. Ecol. Resour.">
        <title>The genomes of chicory, endive, great burdock and yacon provide insights into Asteraceae paleo-polyploidization history and plant inulin production.</title>
        <authorList>
            <person name="Fan W."/>
            <person name="Wang S."/>
            <person name="Wang H."/>
            <person name="Wang A."/>
            <person name="Jiang F."/>
            <person name="Liu H."/>
            <person name="Zhao H."/>
            <person name="Xu D."/>
            <person name="Zhang Y."/>
        </authorList>
    </citation>
    <scope>NUCLEOTIDE SEQUENCE [LARGE SCALE GENOMIC DNA]</scope>
    <source>
        <strain evidence="2">cv. Yunnan</strain>
        <tissue evidence="1">Leaves</tissue>
    </source>
</reference>
<dbReference type="EMBL" id="CM042034">
    <property type="protein sequence ID" value="KAI3761403.1"/>
    <property type="molecule type" value="Genomic_DNA"/>
</dbReference>
<evidence type="ECO:0000313" key="2">
    <source>
        <dbReference type="Proteomes" id="UP001056120"/>
    </source>
</evidence>
<sequence length="96" mass="10707">MDTIINVLETKWGTYLHKLTKQGMYHTALVEVIKILSKESDPGGVGRNITKEHHIRQTLFSRLAADFAVPAQHNLSGFQVWILPFSNSVGFAGSLE</sequence>
<accession>A0ACB9ES42</accession>
<protein>
    <submittedName>
        <fullName evidence="1">Uncharacterized protein</fullName>
    </submittedName>
</protein>
<organism evidence="1 2">
    <name type="scientific">Smallanthus sonchifolius</name>
    <dbReference type="NCBI Taxonomy" id="185202"/>
    <lineage>
        <taxon>Eukaryota</taxon>
        <taxon>Viridiplantae</taxon>
        <taxon>Streptophyta</taxon>
        <taxon>Embryophyta</taxon>
        <taxon>Tracheophyta</taxon>
        <taxon>Spermatophyta</taxon>
        <taxon>Magnoliopsida</taxon>
        <taxon>eudicotyledons</taxon>
        <taxon>Gunneridae</taxon>
        <taxon>Pentapetalae</taxon>
        <taxon>asterids</taxon>
        <taxon>campanulids</taxon>
        <taxon>Asterales</taxon>
        <taxon>Asteraceae</taxon>
        <taxon>Asteroideae</taxon>
        <taxon>Heliantheae alliance</taxon>
        <taxon>Millerieae</taxon>
        <taxon>Smallanthus</taxon>
    </lineage>
</organism>
<keyword evidence="2" id="KW-1185">Reference proteome</keyword>
<reference evidence="2" key="1">
    <citation type="journal article" date="2022" name="Mol. Ecol. Resour.">
        <title>The genomes of chicory, endive, great burdock and yacon provide insights into Asteraceae palaeo-polyploidization history and plant inulin production.</title>
        <authorList>
            <person name="Fan W."/>
            <person name="Wang S."/>
            <person name="Wang H."/>
            <person name="Wang A."/>
            <person name="Jiang F."/>
            <person name="Liu H."/>
            <person name="Zhao H."/>
            <person name="Xu D."/>
            <person name="Zhang Y."/>
        </authorList>
    </citation>
    <scope>NUCLEOTIDE SEQUENCE [LARGE SCALE GENOMIC DNA]</scope>
    <source>
        <strain evidence="2">cv. Yunnan</strain>
    </source>
</reference>
<dbReference type="Proteomes" id="UP001056120">
    <property type="component" value="Linkage Group LG17"/>
</dbReference>
<evidence type="ECO:0000313" key="1">
    <source>
        <dbReference type="EMBL" id="KAI3761403.1"/>
    </source>
</evidence>
<proteinExistence type="predicted"/>
<gene>
    <name evidence="1" type="ORF">L1987_51818</name>
</gene>
<comment type="caution">
    <text evidence="1">The sequence shown here is derived from an EMBL/GenBank/DDBJ whole genome shotgun (WGS) entry which is preliminary data.</text>
</comment>